<evidence type="ECO:0000256" key="7">
    <source>
        <dbReference type="SAM" id="SignalP"/>
    </source>
</evidence>
<accession>A0A8S1HVH8</accession>
<feature type="region of interest" description="Disordered" evidence="6">
    <location>
        <begin position="556"/>
        <end position="631"/>
    </location>
</feature>
<dbReference type="InterPro" id="IPR002223">
    <property type="entry name" value="Kunitz_BPTI"/>
</dbReference>
<dbReference type="CDD" id="cd00109">
    <property type="entry name" value="Kunitz-type"/>
    <property type="match status" value="2"/>
</dbReference>
<name>A0A8S1HVH8_9PELO</name>
<dbReference type="Pfam" id="PF00014">
    <property type="entry name" value="Kunitz_BPTI"/>
    <property type="match status" value="2"/>
</dbReference>
<dbReference type="PANTHER" id="PTHR10083:SF381">
    <property type="entry name" value="BPTI_KUNITZ INHIBITOR DOMAIN-CONTAINING PROTEIN"/>
    <property type="match status" value="1"/>
</dbReference>
<evidence type="ECO:0000256" key="6">
    <source>
        <dbReference type="SAM" id="MobiDB-lite"/>
    </source>
</evidence>
<feature type="compositionally biased region" description="Low complexity" evidence="6">
    <location>
        <begin position="490"/>
        <end position="505"/>
    </location>
</feature>
<dbReference type="InterPro" id="IPR036880">
    <property type="entry name" value="Kunitz_BPTI_sf"/>
</dbReference>
<dbReference type="SUPFAM" id="SSF57362">
    <property type="entry name" value="BPTI-like"/>
    <property type="match status" value="2"/>
</dbReference>
<proteinExistence type="predicted"/>
<comment type="caution">
    <text evidence="9">The sequence shown here is derived from an EMBL/GenBank/DDBJ whole genome shotgun (WGS) entry which is preliminary data.</text>
</comment>
<evidence type="ECO:0000259" key="8">
    <source>
        <dbReference type="PROSITE" id="PS50279"/>
    </source>
</evidence>
<dbReference type="InterPro" id="IPR050098">
    <property type="entry name" value="TFPI/VKTCI-like"/>
</dbReference>
<feature type="signal peptide" evidence="7">
    <location>
        <begin position="1"/>
        <end position="19"/>
    </location>
</feature>
<keyword evidence="10" id="KW-1185">Reference proteome</keyword>
<dbReference type="InterPro" id="IPR020901">
    <property type="entry name" value="Prtase_inh_Kunz-CS"/>
</dbReference>
<dbReference type="FunFam" id="4.10.410.10:FF:000020">
    <property type="entry name" value="Collagen, type VI, alpha 3"/>
    <property type="match status" value="1"/>
</dbReference>
<feature type="domain" description="BPTI/Kunitz inhibitor" evidence="8">
    <location>
        <begin position="28"/>
        <end position="80"/>
    </location>
</feature>
<dbReference type="Proteomes" id="UP000835052">
    <property type="component" value="Unassembled WGS sequence"/>
</dbReference>
<dbReference type="PRINTS" id="PR00759">
    <property type="entry name" value="BASICPTASE"/>
</dbReference>
<evidence type="ECO:0000256" key="5">
    <source>
        <dbReference type="ARBA" id="ARBA00023157"/>
    </source>
</evidence>
<dbReference type="SMART" id="SM00131">
    <property type="entry name" value="KU"/>
    <property type="match status" value="2"/>
</dbReference>
<dbReference type="AlphaFoldDB" id="A0A8S1HVH8"/>
<evidence type="ECO:0000256" key="2">
    <source>
        <dbReference type="ARBA" id="ARBA00022525"/>
    </source>
</evidence>
<gene>
    <name evidence="9" type="ORF">CAUJ_LOCUS15758</name>
</gene>
<evidence type="ECO:0000313" key="10">
    <source>
        <dbReference type="Proteomes" id="UP000835052"/>
    </source>
</evidence>
<keyword evidence="2" id="KW-0964">Secreted</keyword>
<keyword evidence="7" id="KW-0732">Signal</keyword>
<dbReference type="PANTHER" id="PTHR10083">
    <property type="entry name" value="KUNITZ-TYPE PROTEASE INHIBITOR-RELATED"/>
    <property type="match status" value="1"/>
</dbReference>
<dbReference type="Gene3D" id="4.10.410.10">
    <property type="entry name" value="Pancreatic trypsin inhibitor Kunitz domain"/>
    <property type="match status" value="2"/>
</dbReference>
<organism evidence="9 10">
    <name type="scientific">Caenorhabditis auriculariae</name>
    <dbReference type="NCBI Taxonomy" id="2777116"/>
    <lineage>
        <taxon>Eukaryota</taxon>
        <taxon>Metazoa</taxon>
        <taxon>Ecdysozoa</taxon>
        <taxon>Nematoda</taxon>
        <taxon>Chromadorea</taxon>
        <taxon>Rhabditida</taxon>
        <taxon>Rhabditina</taxon>
        <taxon>Rhabditomorpha</taxon>
        <taxon>Rhabditoidea</taxon>
        <taxon>Rhabditidae</taxon>
        <taxon>Peloderinae</taxon>
        <taxon>Caenorhabditis</taxon>
    </lineage>
</organism>
<keyword evidence="4" id="KW-0722">Serine protease inhibitor</keyword>
<dbReference type="EMBL" id="CAJGYM010000209">
    <property type="protein sequence ID" value="CAD6199859.1"/>
    <property type="molecule type" value="Genomic_DNA"/>
</dbReference>
<evidence type="ECO:0000256" key="3">
    <source>
        <dbReference type="ARBA" id="ARBA00022690"/>
    </source>
</evidence>
<dbReference type="GO" id="GO:0004867">
    <property type="term" value="F:serine-type endopeptidase inhibitor activity"/>
    <property type="evidence" value="ECO:0007669"/>
    <property type="project" value="UniProtKB-KW"/>
</dbReference>
<protein>
    <recommendedName>
        <fullName evidence="8">BPTI/Kunitz inhibitor domain-containing protein</fullName>
    </recommendedName>
</protein>
<feature type="chain" id="PRO_5035913359" description="BPTI/Kunitz inhibitor domain-containing protein" evidence="7">
    <location>
        <begin position="20"/>
        <end position="631"/>
    </location>
</feature>
<dbReference type="GO" id="GO:0005615">
    <property type="term" value="C:extracellular space"/>
    <property type="evidence" value="ECO:0007669"/>
    <property type="project" value="TreeGrafter"/>
</dbReference>
<evidence type="ECO:0000313" key="9">
    <source>
        <dbReference type="EMBL" id="CAD6199859.1"/>
    </source>
</evidence>
<dbReference type="PROSITE" id="PS00280">
    <property type="entry name" value="BPTI_KUNITZ_1"/>
    <property type="match status" value="1"/>
</dbReference>
<evidence type="ECO:0000256" key="1">
    <source>
        <dbReference type="ARBA" id="ARBA00004613"/>
    </source>
</evidence>
<evidence type="ECO:0000256" key="4">
    <source>
        <dbReference type="ARBA" id="ARBA00022900"/>
    </source>
</evidence>
<keyword evidence="5" id="KW-1015">Disulfide bond</keyword>
<feature type="domain" description="BPTI/Kunitz inhibitor" evidence="8">
    <location>
        <begin position="91"/>
        <end position="141"/>
    </location>
</feature>
<reference evidence="9" key="1">
    <citation type="submission" date="2020-10" db="EMBL/GenBank/DDBJ databases">
        <authorList>
            <person name="Kikuchi T."/>
        </authorList>
    </citation>
    <scope>NUCLEOTIDE SEQUENCE</scope>
    <source>
        <strain evidence="9">NKZ352</strain>
    </source>
</reference>
<feature type="compositionally biased region" description="Pro residues" evidence="6">
    <location>
        <begin position="569"/>
        <end position="590"/>
    </location>
</feature>
<comment type="subcellular location">
    <subcellularLocation>
        <location evidence="1">Secreted</location>
    </subcellularLocation>
</comment>
<feature type="region of interest" description="Disordered" evidence="6">
    <location>
        <begin position="490"/>
        <end position="524"/>
    </location>
</feature>
<dbReference type="OrthoDB" id="196393at2759"/>
<keyword evidence="3" id="KW-0646">Protease inhibitor</keyword>
<dbReference type="PROSITE" id="PS50279">
    <property type="entry name" value="BPTI_KUNITZ_2"/>
    <property type="match status" value="2"/>
</dbReference>
<sequence length="631" mass="72163">MNALASLLLFLLSFGISAAQQLLAEPRCNHWPDRGTCEDRGFQIKWYYDRYDHRCRRFFYGGCDGNENRFDTLEECSSLCRFSEPTDRDRCFQPHDPGYCNADIERWFFDFRKKQCVCSWWSGCGGNSNIFYSYNHCMLICGSFAEHGPGIDENYWGKRNGTLMSAESSRVLAHPQAANHVEQGFYSVQVPSRDISPKYAAATAPAVSYINISHIDDAPLVDQPLRRVFSQLRFEPPPPPKLKIHETKTLPAQELQSHYVNRITLFPKNYVVRQAYVPAHPSNFQYRPMQKIEWKAAHQNQQPLVQAVPQYQMQSHPENPRTDIVDRFRAQLENHKETLRRQLEARFPGYVITLIPQTETHETPDGRQTVRQRIQWTAHPKTGQTTGWQPVSTNIQNSVPPRPQNTFETSAAPVKQKKIHKTYVPARQQQYYQTQPVQPVQPVQPAQQAVQYVPRQPVATPQPERPVYTTTQPPYRPREVIVPPTQVIPTEPYRTVPTTTTTRAPYVPPQRTLPPAQATPVDQHRTAVERVTPMPLSLDDIIAIDERNGDVQDDFVDYETSDQPEPVNTRPPPKATAPPARVAPPAPPAPAADKTQYSMIVFPVSTRPPARSPSRRDPQDDEYVQELEFGK</sequence>